<dbReference type="EC" id="3.4.19.12" evidence="7"/>
<dbReference type="Proteomes" id="UP000794436">
    <property type="component" value="Unassembled WGS sequence"/>
</dbReference>
<feature type="region of interest" description="Disordered" evidence="8">
    <location>
        <begin position="578"/>
        <end position="598"/>
    </location>
</feature>
<evidence type="ECO:0000256" key="4">
    <source>
        <dbReference type="ARBA" id="ARBA00022786"/>
    </source>
</evidence>
<dbReference type="InterPro" id="IPR038765">
    <property type="entry name" value="Papain-like_cys_pep_sf"/>
</dbReference>
<dbReference type="PANTHER" id="PTHR24006:SF758">
    <property type="entry name" value="UBIQUITIN CARBOXYL-TERMINAL HYDROLASE 36"/>
    <property type="match status" value="1"/>
</dbReference>
<protein>
    <recommendedName>
        <fullName evidence="7">Ubiquitin carboxyl-terminal hydrolase</fullName>
        <ecNumber evidence="7">3.4.19.12</ecNumber>
    </recommendedName>
</protein>
<evidence type="ECO:0000256" key="3">
    <source>
        <dbReference type="ARBA" id="ARBA00022670"/>
    </source>
</evidence>
<dbReference type="InterPro" id="IPR001394">
    <property type="entry name" value="Peptidase_C19_UCH"/>
</dbReference>
<keyword evidence="11" id="KW-1185">Reference proteome</keyword>
<evidence type="ECO:0000259" key="9">
    <source>
        <dbReference type="PROSITE" id="PS50235"/>
    </source>
</evidence>
<dbReference type="GO" id="GO:0005634">
    <property type="term" value="C:nucleus"/>
    <property type="evidence" value="ECO:0007669"/>
    <property type="project" value="TreeGrafter"/>
</dbReference>
<dbReference type="SUPFAM" id="SSF54001">
    <property type="entry name" value="Cysteine proteinases"/>
    <property type="match status" value="1"/>
</dbReference>
<comment type="catalytic activity">
    <reaction evidence="1 7">
        <text>Thiol-dependent hydrolysis of ester, thioester, amide, peptide and isopeptide bonds formed by the C-terminal Gly of ubiquitin (a 76-residue protein attached to proteins as an intracellular targeting signal).</text>
        <dbReference type="EC" id="3.4.19.12"/>
    </reaction>
</comment>
<dbReference type="PROSITE" id="PS00973">
    <property type="entry name" value="USP_2"/>
    <property type="match status" value="1"/>
</dbReference>
<comment type="caution">
    <text evidence="10">The sequence shown here is derived from an EMBL/GenBank/DDBJ whole genome shotgun (WGS) entry which is preliminary data.</text>
</comment>
<keyword evidence="4 7" id="KW-0833">Ubl conjugation pathway</keyword>
<dbReference type="PROSITE" id="PS50235">
    <property type="entry name" value="USP_3"/>
    <property type="match status" value="1"/>
</dbReference>
<keyword evidence="5 7" id="KW-0378">Hydrolase</keyword>
<dbReference type="PANTHER" id="PTHR24006">
    <property type="entry name" value="UBIQUITIN CARBOXYL-TERMINAL HYDROLASE"/>
    <property type="match status" value="1"/>
</dbReference>
<dbReference type="GO" id="GO:0006508">
    <property type="term" value="P:proteolysis"/>
    <property type="evidence" value="ECO:0007669"/>
    <property type="project" value="UniProtKB-KW"/>
</dbReference>
<evidence type="ECO:0000256" key="5">
    <source>
        <dbReference type="ARBA" id="ARBA00022801"/>
    </source>
</evidence>
<feature type="region of interest" description="Disordered" evidence="8">
    <location>
        <begin position="440"/>
        <end position="466"/>
    </location>
</feature>
<comment type="similarity">
    <text evidence="2 7">Belongs to the peptidase C19 family.</text>
</comment>
<evidence type="ECO:0000256" key="6">
    <source>
        <dbReference type="ARBA" id="ARBA00022807"/>
    </source>
</evidence>
<accession>A0A8K1CSS0</accession>
<dbReference type="EMBL" id="SPLM01000001">
    <property type="protein sequence ID" value="TMW68905.1"/>
    <property type="molecule type" value="Genomic_DNA"/>
</dbReference>
<evidence type="ECO:0000313" key="11">
    <source>
        <dbReference type="Proteomes" id="UP000794436"/>
    </source>
</evidence>
<keyword evidence="6 7" id="KW-0788">Thiol protease</keyword>
<sequence length="704" mass="78099">MAPLGAAPAMMAASRASSAAHGRMPPTQGVAFKVQSKSAVALVNERRIEFVRAKNARTIGKIDEATGKLVTEGAKKPKKDVIVEPAEIERLLQWKHSRKIGPGFANLGNTCYLNSVLQCLSYTPSLVQYLLTKDALKTFAVTGGNTQQNGKHNNALMHKKPVGQGFCGVRVISRLLQSIHGNSASTGRVLQPKELVMNIRHISKNFRIGRQEDSHEFFRLLLDAMQRSCLRKAHIKQESHPAAATTFIHRVFGGKLKNSLKCAKCNYVSERFDDFLDLSLEINNGIQSVNGAIKHFTAVETLDDRNAWKCSSCNQPNRAEKGMTIDTCPNVLVIQLKRFDGMFGKIKKHIAFETTLDLSIGMQKTCADRQRGRNRYELHAVLVHAGFSTNCGHYYAFVKGSSGQWYEMNDDCVRWVSLDTVLQQKAYMLFYSRVLPKSEQPPPVVKTMEPESAPEPTPVAKATAEPHKKAEAVSKGPELSMNGFLTSLKTDLPTDEDGDVEMGERVAPAKRRVVTYQVTVPLKHKSLKRRLVPVFGGSVGKFSRFQIAKWKPAAPLSMTTTVDETEDMTPAVTAVPVAPKTPELPRPQVESVPINPRDLRNFGDKNAALYGKSVAQWGEDAASNGAAENGVAMLDSALEAQHERVLKQMKEADWKHRKAQRKSSWDEALDYGKTKKVKKRKDFVANEGTVNAFQLALLRKKQKK</sequence>
<dbReference type="OrthoDB" id="27652at2759"/>
<evidence type="ECO:0000256" key="8">
    <source>
        <dbReference type="SAM" id="MobiDB-lite"/>
    </source>
</evidence>
<dbReference type="PROSITE" id="PS00972">
    <property type="entry name" value="USP_1"/>
    <property type="match status" value="1"/>
</dbReference>
<dbReference type="InterPro" id="IPR018200">
    <property type="entry name" value="USP_CS"/>
</dbReference>
<dbReference type="InterPro" id="IPR028889">
    <property type="entry name" value="USP"/>
</dbReference>
<reference evidence="10" key="1">
    <citation type="submission" date="2019-03" db="EMBL/GenBank/DDBJ databases">
        <title>Long read genome sequence of the mycoparasitic Pythium oligandrum ATCC 38472 isolated from sugarbeet rhizosphere.</title>
        <authorList>
            <person name="Gaulin E."/>
        </authorList>
    </citation>
    <scope>NUCLEOTIDE SEQUENCE</scope>
    <source>
        <strain evidence="10">ATCC 38472_TT</strain>
    </source>
</reference>
<evidence type="ECO:0000313" key="10">
    <source>
        <dbReference type="EMBL" id="TMW68905.1"/>
    </source>
</evidence>
<evidence type="ECO:0000256" key="7">
    <source>
        <dbReference type="RuleBase" id="RU366025"/>
    </source>
</evidence>
<evidence type="ECO:0000256" key="2">
    <source>
        <dbReference type="ARBA" id="ARBA00009085"/>
    </source>
</evidence>
<dbReference type="Pfam" id="PF00443">
    <property type="entry name" value="UCH"/>
    <property type="match status" value="1"/>
</dbReference>
<dbReference type="GO" id="GO:0005829">
    <property type="term" value="C:cytosol"/>
    <property type="evidence" value="ECO:0007669"/>
    <property type="project" value="TreeGrafter"/>
</dbReference>
<dbReference type="GO" id="GO:0016579">
    <property type="term" value="P:protein deubiquitination"/>
    <property type="evidence" value="ECO:0007669"/>
    <property type="project" value="InterPro"/>
</dbReference>
<name>A0A8K1CSS0_PYTOL</name>
<keyword evidence="3 7" id="KW-0645">Protease</keyword>
<dbReference type="Gene3D" id="3.90.70.10">
    <property type="entry name" value="Cysteine proteinases"/>
    <property type="match status" value="1"/>
</dbReference>
<feature type="domain" description="USP" evidence="9">
    <location>
        <begin position="102"/>
        <end position="434"/>
    </location>
</feature>
<organism evidence="10 11">
    <name type="scientific">Pythium oligandrum</name>
    <name type="common">Mycoparasitic fungus</name>
    <dbReference type="NCBI Taxonomy" id="41045"/>
    <lineage>
        <taxon>Eukaryota</taxon>
        <taxon>Sar</taxon>
        <taxon>Stramenopiles</taxon>
        <taxon>Oomycota</taxon>
        <taxon>Peronosporomycetes</taxon>
        <taxon>Pythiales</taxon>
        <taxon>Pythiaceae</taxon>
        <taxon>Pythium</taxon>
    </lineage>
</organism>
<evidence type="ECO:0000256" key="1">
    <source>
        <dbReference type="ARBA" id="ARBA00000707"/>
    </source>
</evidence>
<proteinExistence type="inferred from homology"/>
<dbReference type="GO" id="GO:0004843">
    <property type="term" value="F:cysteine-type deubiquitinase activity"/>
    <property type="evidence" value="ECO:0007669"/>
    <property type="project" value="UniProtKB-UniRule"/>
</dbReference>
<gene>
    <name evidence="10" type="ORF">Poli38472_001061</name>
</gene>
<dbReference type="InterPro" id="IPR050164">
    <property type="entry name" value="Peptidase_C19"/>
</dbReference>
<dbReference type="AlphaFoldDB" id="A0A8K1CSS0"/>